<dbReference type="InterPro" id="IPR033133">
    <property type="entry name" value="PUM-HD"/>
</dbReference>
<dbReference type="PANTHER" id="PTHR13389:SF0">
    <property type="entry name" value="PUMILIO HOMOLOG 3"/>
    <property type="match status" value="1"/>
</dbReference>
<feature type="compositionally biased region" description="Basic and acidic residues" evidence="3">
    <location>
        <begin position="39"/>
        <end position="71"/>
    </location>
</feature>
<dbReference type="InterPro" id="IPR012959">
    <property type="entry name" value="CPL_dom"/>
</dbReference>
<dbReference type="InterPro" id="IPR001313">
    <property type="entry name" value="Pumilio_RNA-bd_rpt"/>
</dbReference>
<evidence type="ECO:0000256" key="3">
    <source>
        <dbReference type="SAM" id="MobiDB-lite"/>
    </source>
</evidence>
<dbReference type="SMART" id="SM00025">
    <property type="entry name" value="Pumilio"/>
    <property type="match status" value="5"/>
</dbReference>
<dbReference type="InParanoid" id="W4JYV4"/>
<proteinExistence type="predicted"/>
<dbReference type="KEGG" id="hir:HETIRDRAFT_388136"/>
<keyword evidence="2" id="KW-0694">RNA-binding</keyword>
<dbReference type="FunCoup" id="W4JYV4">
    <property type="interactions" value="521"/>
</dbReference>
<dbReference type="STRING" id="747525.W4JYV4"/>
<dbReference type="RefSeq" id="XP_009550054.1">
    <property type="nucleotide sequence ID" value="XM_009551759.1"/>
</dbReference>
<keyword evidence="1" id="KW-0677">Repeat</keyword>
<dbReference type="eggNOG" id="KOG2050">
    <property type="taxonomic scope" value="Eukaryota"/>
</dbReference>
<dbReference type="OrthoDB" id="497380at2759"/>
<dbReference type="Proteomes" id="UP000030671">
    <property type="component" value="Unassembled WGS sequence"/>
</dbReference>
<dbReference type="GO" id="GO:0006417">
    <property type="term" value="P:regulation of translation"/>
    <property type="evidence" value="ECO:0007669"/>
    <property type="project" value="TreeGrafter"/>
</dbReference>
<reference evidence="5 6" key="1">
    <citation type="journal article" date="2012" name="New Phytol.">
        <title>Insight into trade-off between wood decay and parasitism from the genome of a fungal forest pathogen.</title>
        <authorList>
            <person name="Olson A."/>
            <person name="Aerts A."/>
            <person name="Asiegbu F."/>
            <person name="Belbahri L."/>
            <person name="Bouzid O."/>
            <person name="Broberg A."/>
            <person name="Canback B."/>
            <person name="Coutinho P.M."/>
            <person name="Cullen D."/>
            <person name="Dalman K."/>
            <person name="Deflorio G."/>
            <person name="van Diepen L.T."/>
            <person name="Dunand C."/>
            <person name="Duplessis S."/>
            <person name="Durling M."/>
            <person name="Gonthier P."/>
            <person name="Grimwood J."/>
            <person name="Fossdal C.G."/>
            <person name="Hansson D."/>
            <person name="Henrissat B."/>
            <person name="Hietala A."/>
            <person name="Himmelstrand K."/>
            <person name="Hoffmeister D."/>
            <person name="Hogberg N."/>
            <person name="James T.Y."/>
            <person name="Karlsson M."/>
            <person name="Kohler A."/>
            <person name="Kues U."/>
            <person name="Lee Y.H."/>
            <person name="Lin Y.C."/>
            <person name="Lind M."/>
            <person name="Lindquist E."/>
            <person name="Lombard V."/>
            <person name="Lucas S."/>
            <person name="Lunden K."/>
            <person name="Morin E."/>
            <person name="Murat C."/>
            <person name="Park J."/>
            <person name="Raffaello T."/>
            <person name="Rouze P."/>
            <person name="Salamov A."/>
            <person name="Schmutz J."/>
            <person name="Solheim H."/>
            <person name="Stahlberg J."/>
            <person name="Velez H."/>
            <person name="de Vries R.P."/>
            <person name="Wiebenga A."/>
            <person name="Woodward S."/>
            <person name="Yakovlev I."/>
            <person name="Garbelotto M."/>
            <person name="Martin F."/>
            <person name="Grigoriev I.V."/>
            <person name="Stenlid J."/>
        </authorList>
    </citation>
    <scope>NUCLEOTIDE SEQUENCE [LARGE SCALE GENOMIC DNA]</scope>
    <source>
        <strain evidence="5 6">TC 32-1</strain>
    </source>
</reference>
<accession>W4JYV4</accession>
<evidence type="ECO:0000259" key="4">
    <source>
        <dbReference type="PROSITE" id="PS50303"/>
    </source>
</evidence>
<dbReference type="HOGENOM" id="CLU_013994_2_0_1"/>
<organism evidence="5 6">
    <name type="scientific">Heterobasidion irregulare (strain TC 32-1)</name>
    <dbReference type="NCBI Taxonomy" id="747525"/>
    <lineage>
        <taxon>Eukaryota</taxon>
        <taxon>Fungi</taxon>
        <taxon>Dikarya</taxon>
        <taxon>Basidiomycota</taxon>
        <taxon>Agaricomycotina</taxon>
        <taxon>Agaricomycetes</taxon>
        <taxon>Russulales</taxon>
        <taxon>Bondarzewiaceae</taxon>
        <taxon>Heterobasidion</taxon>
        <taxon>Heterobasidion annosum species complex</taxon>
    </lineage>
</organism>
<dbReference type="GeneID" id="20672352"/>
<dbReference type="PROSITE" id="PS50303">
    <property type="entry name" value="PUM_HD"/>
    <property type="match status" value="1"/>
</dbReference>
<dbReference type="InterPro" id="IPR011989">
    <property type="entry name" value="ARM-like"/>
</dbReference>
<dbReference type="InterPro" id="IPR016024">
    <property type="entry name" value="ARM-type_fold"/>
</dbReference>
<protein>
    <recommendedName>
        <fullName evidence="4">PUM-HD domain-containing protein</fullName>
    </recommendedName>
</protein>
<dbReference type="EMBL" id="KI925462">
    <property type="protein sequence ID" value="ETW78051.1"/>
    <property type="molecule type" value="Genomic_DNA"/>
</dbReference>
<dbReference type="SUPFAM" id="SSF48371">
    <property type="entry name" value="ARM repeat"/>
    <property type="match status" value="1"/>
</dbReference>
<evidence type="ECO:0000313" key="5">
    <source>
        <dbReference type="EMBL" id="ETW78051.1"/>
    </source>
</evidence>
<dbReference type="AlphaFoldDB" id="W4JYV4"/>
<evidence type="ECO:0000256" key="2">
    <source>
        <dbReference type="ARBA" id="ARBA00022884"/>
    </source>
</evidence>
<feature type="region of interest" description="Disordered" evidence="3">
    <location>
        <begin position="1"/>
        <end position="71"/>
    </location>
</feature>
<gene>
    <name evidence="5" type="ORF">HETIRDRAFT_388136</name>
</gene>
<evidence type="ECO:0000256" key="1">
    <source>
        <dbReference type="ARBA" id="ARBA00022737"/>
    </source>
</evidence>
<keyword evidence="6" id="KW-1185">Reference proteome</keyword>
<name>W4JYV4_HETIT</name>
<dbReference type="Pfam" id="PF08144">
    <property type="entry name" value="CPL"/>
    <property type="match status" value="1"/>
</dbReference>
<evidence type="ECO:0000313" key="6">
    <source>
        <dbReference type="Proteomes" id="UP000030671"/>
    </source>
</evidence>
<dbReference type="InterPro" id="IPR040059">
    <property type="entry name" value="PUM3"/>
</dbReference>
<dbReference type="GO" id="GO:0005730">
    <property type="term" value="C:nucleolus"/>
    <property type="evidence" value="ECO:0007669"/>
    <property type="project" value="TreeGrafter"/>
</dbReference>
<dbReference type="PANTHER" id="PTHR13389">
    <property type="entry name" value="PUMILIO HOMOLOG 3"/>
    <property type="match status" value="1"/>
</dbReference>
<feature type="domain" description="PUM-HD" evidence="4">
    <location>
        <begin position="81"/>
        <end position="408"/>
    </location>
</feature>
<dbReference type="Gene3D" id="1.25.10.10">
    <property type="entry name" value="Leucine-rich Repeat Variant"/>
    <property type="match status" value="2"/>
</dbReference>
<dbReference type="GO" id="GO:0003729">
    <property type="term" value="F:mRNA binding"/>
    <property type="evidence" value="ECO:0007669"/>
    <property type="project" value="TreeGrafter"/>
</dbReference>
<sequence>MEEEEELDGHDHDLEGDSLDGDGEGQGKGEGDGDVDMESTQKPKDPNAARESHKIQKALQAERRAAKPHSDLLTEAKRAWSLARQQNIAKSERKKHIAALEAVVKGKYQEIVFKHDASRIVQTVIKYGDQKQRDAVAVELKGRYKELAQNKYSKFLVTKIIRLCPAHRLSILLEFQSHVIRLLLNREASHAIADTFELYANAYERAVLLRDFYGKETTLFSKSTGNESVEEKDEFKKGLRGVLEGVDSDRRKRVLSSLKDNLLNIFNNSEKGSVRHAIVHRALWEYMIEVEESPEEEEREKLRREMFENCQDILAEMVHTKDGSRVVREFLARGTAKDRKIIIKTIKPYIETMANDDEAQLVLFTALDVVDDTKMLAKSLIPSLTAHASTLHKTSQGRRTLLYPLVPRSRRHFTPAMIVSLEETDALREKTSKKDVDVRVAEVRSAASQELLDWVTKDGAAVCRETGGSLIVLEILLEAEGDKTLAMETLLRPLASPYPSEDPSTPHPIDLPHTSRLIKNLLQGGHFSHSTRTVEKSSRFSAKEFAEMFVRLVGKETTVAMAKGSGAFVVAELVERVSAEGSDETKGELKEWMKRIGSAGDEVKGWGVLMEKVEALKV</sequence>